<dbReference type="InterPro" id="IPR036291">
    <property type="entry name" value="NAD(P)-bd_dom_sf"/>
</dbReference>
<organism evidence="2 3">
    <name type="scientific">Deinococcus reticulitermitis</name>
    <dbReference type="NCBI Taxonomy" id="856736"/>
    <lineage>
        <taxon>Bacteria</taxon>
        <taxon>Thermotogati</taxon>
        <taxon>Deinococcota</taxon>
        <taxon>Deinococci</taxon>
        <taxon>Deinococcales</taxon>
        <taxon>Deinococcaceae</taxon>
        <taxon>Deinococcus</taxon>
    </lineage>
</organism>
<evidence type="ECO:0000313" key="2">
    <source>
        <dbReference type="EMBL" id="SEJ57845.1"/>
    </source>
</evidence>
<dbReference type="CDD" id="cd05243">
    <property type="entry name" value="SDR_a5"/>
    <property type="match status" value="1"/>
</dbReference>
<dbReference type="InterPro" id="IPR016040">
    <property type="entry name" value="NAD(P)-bd_dom"/>
</dbReference>
<dbReference type="Proteomes" id="UP000199223">
    <property type="component" value="Unassembled WGS sequence"/>
</dbReference>
<keyword evidence="3" id="KW-1185">Reference proteome</keyword>
<dbReference type="PANTHER" id="PTHR15020">
    <property type="entry name" value="FLAVIN REDUCTASE-RELATED"/>
    <property type="match status" value="1"/>
</dbReference>
<dbReference type="Pfam" id="PF13460">
    <property type="entry name" value="NAD_binding_10"/>
    <property type="match status" value="1"/>
</dbReference>
<evidence type="ECO:0000259" key="1">
    <source>
        <dbReference type="Pfam" id="PF13460"/>
    </source>
</evidence>
<reference evidence="3" key="1">
    <citation type="submission" date="2016-10" db="EMBL/GenBank/DDBJ databases">
        <authorList>
            <person name="Varghese N."/>
            <person name="Submissions S."/>
        </authorList>
    </citation>
    <scope>NUCLEOTIDE SEQUENCE [LARGE SCALE GENOMIC DNA]</scope>
    <source>
        <strain evidence="3">CGMCC 1.10218</strain>
    </source>
</reference>
<dbReference type="SUPFAM" id="SSF51735">
    <property type="entry name" value="NAD(P)-binding Rossmann-fold domains"/>
    <property type="match status" value="1"/>
</dbReference>
<evidence type="ECO:0000313" key="3">
    <source>
        <dbReference type="Proteomes" id="UP000199223"/>
    </source>
</evidence>
<accession>A0A1H7A9Z7</accession>
<dbReference type="PANTHER" id="PTHR15020:SF50">
    <property type="entry name" value="UPF0659 PROTEIN YMR090W"/>
    <property type="match status" value="1"/>
</dbReference>
<sequence>MNIAVIGAAGRTGRRLVAQAHAAGHGVRALVRGEEQATMVRLHGAEPVVGDLLGEWAEVLREADAVVWAAGAGQSAAFESIDRDALIGVAETLGQQGPRRLVVVSSVGVDRPDEYPPFLAAALRAKASSDARVQASGLDWTIVRPGGLTDAPGRGRVQMAPTGLSGTISRDDVATVVLACLGDPRTVGKTFEVVAGERSVTDALASL</sequence>
<dbReference type="STRING" id="856736.SAMN04488058_11121"/>
<name>A0A1H7A9Z7_9DEIO</name>
<dbReference type="EMBL" id="FNZA01000011">
    <property type="protein sequence ID" value="SEJ57845.1"/>
    <property type="molecule type" value="Genomic_DNA"/>
</dbReference>
<dbReference type="Gene3D" id="3.40.50.720">
    <property type="entry name" value="NAD(P)-binding Rossmann-like Domain"/>
    <property type="match status" value="1"/>
</dbReference>
<proteinExistence type="predicted"/>
<gene>
    <name evidence="2" type="ORF">SAMN04488058_11121</name>
</gene>
<dbReference type="RefSeq" id="WP_092264835.1">
    <property type="nucleotide sequence ID" value="NZ_FNZA01000011.1"/>
</dbReference>
<protein>
    <submittedName>
        <fullName evidence="2">Putative NADH-flavin reductase</fullName>
    </submittedName>
</protein>
<dbReference type="OrthoDB" id="9803892at2"/>
<feature type="domain" description="NAD(P)-binding" evidence="1">
    <location>
        <begin position="7"/>
        <end position="184"/>
    </location>
</feature>
<dbReference type="AlphaFoldDB" id="A0A1H7A9Z7"/>